<keyword evidence="7" id="KW-0732">Signal</keyword>
<evidence type="ECO:0000256" key="5">
    <source>
        <dbReference type="PIRSR" id="PIRSR606710-2"/>
    </source>
</evidence>
<evidence type="ECO:0000256" key="6">
    <source>
        <dbReference type="RuleBase" id="RU361187"/>
    </source>
</evidence>
<dbReference type="CDD" id="cd09002">
    <property type="entry name" value="GH43_XYL-like"/>
    <property type="match status" value="1"/>
</dbReference>
<dbReference type="PANTHER" id="PTHR42812:SF2">
    <property type="entry name" value="XYLOSIDASE_ARABINOSIDASE"/>
    <property type="match status" value="1"/>
</dbReference>
<dbReference type="EMBL" id="CP119311">
    <property type="protein sequence ID" value="WEK35511.1"/>
    <property type="molecule type" value="Genomic_DNA"/>
</dbReference>
<feature type="site" description="Important for catalytic activity, responsible for pKa modulation of the active site Glu and correct orientation of both the proton donor and substrate" evidence="5">
    <location>
        <position position="138"/>
    </location>
</feature>
<dbReference type="InterPro" id="IPR051795">
    <property type="entry name" value="Glycosyl_Hydrlase_43"/>
</dbReference>
<feature type="domain" description="Beta-xylosidase C-terminal Concanavalin A-like" evidence="8">
    <location>
        <begin position="325"/>
        <end position="498"/>
    </location>
</feature>
<dbReference type="SUPFAM" id="SSF75005">
    <property type="entry name" value="Arabinanase/levansucrase/invertase"/>
    <property type="match status" value="1"/>
</dbReference>
<evidence type="ECO:0000256" key="7">
    <source>
        <dbReference type="SAM" id="SignalP"/>
    </source>
</evidence>
<protein>
    <submittedName>
        <fullName evidence="9">Family 43 glycosylhydrolase</fullName>
    </submittedName>
</protein>
<dbReference type="GO" id="GO:0004553">
    <property type="term" value="F:hydrolase activity, hydrolyzing O-glycosyl compounds"/>
    <property type="evidence" value="ECO:0007669"/>
    <property type="project" value="InterPro"/>
</dbReference>
<dbReference type="Gene3D" id="2.115.10.20">
    <property type="entry name" value="Glycosyl hydrolase domain, family 43"/>
    <property type="match status" value="1"/>
</dbReference>
<gene>
    <name evidence="9" type="ORF">P0Y53_23715</name>
</gene>
<organism evidence="9 10">
    <name type="scientific">Candidatus Pseudobacter hemicellulosilyticus</name>
    <dbReference type="NCBI Taxonomy" id="3121375"/>
    <lineage>
        <taxon>Bacteria</taxon>
        <taxon>Pseudomonadati</taxon>
        <taxon>Bacteroidota</taxon>
        <taxon>Chitinophagia</taxon>
        <taxon>Chitinophagales</taxon>
        <taxon>Chitinophagaceae</taxon>
        <taxon>Pseudobacter</taxon>
    </lineage>
</organism>
<dbReference type="InterPro" id="IPR023296">
    <property type="entry name" value="Glyco_hydro_beta-prop_sf"/>
</dbReference>
<dbReference type="InterPro" id="IPR013320">
    <property type="entry name" value="ConA-like_dom_sf"/>
</dbReference>
<dbReference type="Gene3D" id="2.60.120.200">
    <property type="match status" value="1"/>
</dbReference>
<dbReference type="InterPro" id="IPR041542">
    <property type="entry name" value="GH43_C2"/>
</dbReference>
<sequence>MKQTIIALVLAFLCLPLIAQPGPGRKNKQSLSFTNPLFPGDYPDPSILVDSNGYYIVHSSFDYYPGLTIWHSKDLLNWTPVISPLTRYVGSVWAPDLVRHNNKYYIYFPANNTNYVIVADAINGPWSEPVDLQIGNIDPGHIADDKGNRYLYFSSGGYVPLAADGLSVTGPMQHVYDGWSIPRKWSIECFCMEGPKLFRRGDYYYLTVAQGGTAGPGTGHMVISARSKSPVGPWENSPFNPIIRAQVNTQKWLSVGHATPFQDRSNKWWMVLHGYENGYYNMGRQTLLAPLEWTADGWFKLPAGFDINAALRLPPASSRSFIANDDFTGSSLHPQWKFFGGYDPNRFSCTNDGILIKAKGNAIPESAPLLCMPSDHSYTVNVELETSGNAIGGLVLYYSHKAYSGILADSSNILANLRGWQFPTEKNVVAGRAFLRLTNNNNIVDMYYSTNGKDWIKIENSADVSAYHHNVLSDFLGLRIGLVAMGEGTVKFKAFRYEAIK</sequence>
<dbReference type="InterPro" id="IPR006710">
    <property type="entry name" value="Glyco_hydro_43"/>
</dbReference>
<dbReference type="GO" id="GO:0005975">
    <property type="term" value="P:carbohydrate metabolic process"/>
    <property type="evidence" value="ECO:0007669"/>
    <property type="project" value="InterPro"/>
</dbReference>
<feature type="active site" description="Proton donor" evidence="4">
    <location>
        <position position="193"/>
    </location>
</feature>
<dbReference type="Pfam" id="PF17851">
    <property type="entry name" value="GH43_C2"/>
    <property type="match status" value="1"/>
</dbReference>
<dbReference type="Pfam" id="PF04616">
    <property type="entry name" value="Glyco_hydro_43"/>
    <property type="match status" value="1"/>
</dbReference>
<dbReference type="Proteomes" id="UP001220610">
    <property type="component" value="Chromosome"/>
</dbReference>
<evidence type="ECO:0000256" key="3">
    <source>
        <dbReference type="ARBA" id="ARBA00023295"/>
    </source>
</evidence>
<name>A0AAJ6BHS4_9BACT</name>
<feature type="signal peptide" evidence="7">
    <location>
        <begin position="1"/>
        <end position="19"/>
    </location>
</feature>
<evidence type="ECO:0000256" key="2">
    <source>
        <dbReference type="ARBA" id="ARBA00022801"/>
    </source>
</evidence>
<proteinExistence type="inferred from homology"/>
<evidence type="ECO:0000256" key="1">
    <source>
        <dbReference type="ARBA" id="ARBA00009865"/>
    </source>
</evidence>
<evidence type="ECO:0000313" key="9">
    <source>
        <dbReference type="EMBL" id="WEK35511.1"/>
    </source>
</evidence>
<feature type="chain" id="PRO_5042589042" evidence="7">
    <location>
        <begin position="20"/>
        <end position="501"/>
    </location>
</feature>
<dbReference type="AlphaFoldDB" id="A0AAJ6BHS4"/>
<accession>A0AAJ6BHS4</accession>
<comment type="similarity">
    <text evidence="1 6">Belongs to the glycosyl hydrolase 43 family.</text>
</comment>
<dbReference type="SUPFAM" id="SSF49899">
    <property type="entry name" value="Concanavalin A-like lectins/glucanases"/>
    <property type="match status" value="1"/>
</dbReference>
<evidence type="ECO:0000313" key="10">
    <source>
        <dbReference type="Proteomes" id="UP001220610"/>
    </source>
</evidence>
<dbReference type="PANTHER" id="PTHR42812">
    <property type="entry name" value="BETA-XYLOSIDASE"/>
    <property type="match status" value="1"/>
</dbReference>
<keyword evidence="2 6" id="KW-0378">Hydrolase</keyword>
<evidence type="ECO:0000256" key="4">
    <source>
        <dbReference type="PIRSR" id="PIRSR606710-1"/>
    </source>
</evidence>
<evidence type="ECO:0000259" key="8">
    <source>
        <dbReference type="Pfam" id="PF17851"/>
    </source>
</evidence>
<keyword evidence="3 6" id="KW-0326">Glycosidase</keyword>
<feature type="active site" description="Proton acceptor" evidence="4">
    <location>
        <position position="44"/>
    </location>
</feature>
<reference evidence="9" key="1">
    <citation type="submission" date="2023-03" db="EMBL/GenBank/DDBJ databases">
        <title>Andean soil-derived lignocellulolytic bacterial consortium as a source of novel taxa and putative plastic-active enzymes.</title>
        <authorList>
            <person name="Diaz-Garcia L."/>
            <person name="Chuvochina M."/>
            <person name="Feuerriegel G."/>
            <person name="Bunk B."/>
            <person name="Sproer C."/>
            <person name="Streit W.R."/>
            <person name="Rodriguez L.M."/>
            <person name="Overmann J."/>
            <person name="Jimenez D.J."/>
        </authorList>
    </citation>
    <scope>NUCLEOTIDE SEQUENCE</scope>
    <source>
        <strain evidence="9">MAG 7</strain>
    </source>
</reference>